<evidence type="ECO:0000313" key="1">
    <source>
        <dbReference type="EnsemblMetazoa" id="PPA42495.1"/>
    </source>
</evidence>
<dbReference type="EnsemblMetazoa" id="PPA42495.1">
    <property type="protein sequence ID" value="PPA42495.1"/>
    <property type="gene ID" value="WBGene00280864"/>
</dbReference>
<dbReference type="AlphaFoldDB" id="A0A2A6D1X2"/>
<protein>
    <submittedName>
        <fullName evidence="1">Uncharacterized protein</fullName>
    </submittedName>
</protein>
<keyword evidence="2" id="KW-1185">Reference proteome</keyword>
<reference evidence="1" key="2">
    <citation type="submission" date="2022-06" db="UniProtKB">
        <authorList>
            <consortium name="EnsemblMetazoa"/>
        </authorList>
    </citation>
    <scope>IDENTIFICATION</scope>
    <source>
        <strain evidence="1">PS312</strain>
    </source>
</reference>
<accession>A0A8R1UX48</accession>
<name>A0A2A6D1X2_PRIPA</name>
<dbReference type="OrthoDB" id="10017659at2759"/>
<organism evidence="1 2">
    <name type="scientific">Pristionchus pacificus</name>
    <name type="common">Parasitic nematode worm</name>
    <dbReference type="NCBI Taxonomy" id="54126"/>
    <lineage>
        <taxon>Eukaryota</taxon>
        <taxon>Metazoa</taxon>
        <taxon>Ecdysozoa</taxon>
        <taxon>Nematoda</taxon>
        <taxon>Chromadorea</taxon>
        <taxon>Rhabditida</taxon>
        <taxon>Rhabditina</taxon>
        <taxon>Diplogasteromorpha</taxon>
        <taxon>Diplogasteroidea</taxon>
        <taxon>Neodiplogasteridae</taxon>
        <taxon>Pristionchus</taxon>
    </lineage>
</organism>
<sequence length="140" mass="15229">MIQVGDTRRVAQADGRGFSKLEVEESGETLFAPWPAVHPTLTVPFVDRELYKAVNFYAGASQLSNGLDLPFDNMTTLRFFFNLGVQQSRDILLSQLHDKVANGSPQLAQQLIAAATAAFSNRESVATNSSSTDTFSRGTS</sequence>
<evidence type="ECO:0000313" key="2">
    <source>
        <dbReference type="Proteomes" id="UP000005239"/>
    </source>
</evidence>
<gene>
    <name evidence="1" type="primary">WBGene00280864</name>
</gene>
<reference evidence="2" key="1">
    <citation type="journal article" date="2008" name="Nat. Genet.">
        <title>The Pristionchus pacificus genome provides a unique perspective on nematode lifestyle and parasitism.</title>
        <authorList>
            <person name="Dieterich C."/>
            <person name="Clifton S.W."/>
            <person name="Schuster L.N."/>
            <person name="Chinwalla A."/>
            <person name="Delehaunty K."/>
            <person name="Dinkelacker I."/>
            <person name="Fulton L."/>
            <person name="Fulton R."/>
            <person name="Godfrey J."/>
            <person name="Minx P."/>
            <person name="Mitreva M."/>
            <person name="Roeseler W."/>
            <person name="Tian H."/>
            <person name="Witte H."/>
            <person name="Yang S.P."/>
            <person name="Wilson R.K."/>
            <person name="Sommer R.J."/>
        </authorList>
    </citation>
    <scope>NUCLEOTIDE SEQUENCE [LARGE SCALE GENOMIC DNA]</scope>
    <source>
        <strain evidence="2">PS312</strain>
    </source>
</reference>
<dbReference type="Proteomes" id="UP000005239">
    <property type="component" value="Unassembled WGS sequence"/>
</dbReference>
<proteinExistence type="predicted"/>
<accession>A0A2A6D1X2</accession>